<keyword evidence="2" id="KW-1185">Reference proteome</keyword>
<protein>
    <recommendedName>
        <fullName evidence="3">Ribulose-phosphate 3-epimerase</fullName>
    </recommendedName>
</protein>
<dbReference type="Gene3D" id="3.20.20.70">
    <property type="entry name" value="Aldolase class I"/>
    <property type="match status" value="1"/>
</dbReference>
<organism evidence="1 2">
    <name type="scientific">Rubroshorea leprosula</name>
    <dbReference type="NCBI Taxonomy" id="152421"/>
    <lineage>
        <taxon>Eukaryota</taxon>
        <taxon>Viridiplantae</taxon>
        <taxon>Streptophyta</taxon>
        <taxon>Embryophyta</taxon>
        <taxon>Tracheophyta</taxon>
        <taxon>Spermatophyta</taxon>
        <taxon>Magnoliopsida</taxon>
        <taxon>eudicotyledons</taxon>
        <taxon>Gunneridae</taxon>
        <taxon>Pentapetalae</taxon>
        <taxon>rosids</taxon>
        <taxon>malvids</taxon>
        <taxon>Malvales</taxon>
        <taxon>Dipterocarpaceae</taxon>
        <taxon>Rubroshorea</taxon>
    </lineage>
</organism>
<gene>
    <name evidence="1" type="ORF">SLEP1_g48944</name>
</gene>
<reference evidence="1 2" key="1">
    <citation type="journal article" date="2021" name="Commun. Biol.">
        <title>The genome of Shorea leprosula (Dipterocarpaceae) highlights the ecological relevance of drought in aseasonal tropical rainforests.</title>
        <authorList>
            <person name="Ng K.K.S."/>
            <person name="Kobayashi M.J."/>
            <person name="Fawcett J.A."/>
            <person name="Hatakeyama M."/>
            <person name="Paape T."/>
            <person name="Ng C.H."/>
            <person name="Ang C.C."/>
            <person name="Tnah L.H."/>
            <person name="Lee C.T."/>
            <person name="Nishiyama T."/>
            <person name="Sese J."/>
            <person name="O'Brien M.J."/>
            <person name="Copetti D."/>
            <person name="Mohd Noor M.I."/>
            <person name="Ong R.C."/>
            <person name="Putra M."/>
            <person name="Sireger I.Z."/>
            <person name="Indrioko S."/>
            <person name="Kosugi Y."/>
            <person name="Izuno A."/>
            <person name="Isagi Y."/>
            <person name="Lee S.L."/>
            <person name="Shimizu K.K."/>
        </authorList>
    </citation>
    <scope>NUCLEOTIDE SEQUENCE [LARGE SCALE GENOMIC DNA]</scope>
    <source>
        <strain evidence="1">214</strain>
    </source>
</reference>
<name>A0AAV5LW44_9ROSI</name>
<dbReference type="SUPFAM" id="SSF51366">
    <property type="entry name" value="Ribulose-phoshate binding barrel"/>
    <property type="match status" value="1"/>
</dbReference>
<dbReference type="Proteomes" id="UP001054252">
    <property type="component" value="Unassembled WGS sequence"/>
</dbReference>
<evidence type="ECO:0008006" key="3">
    <source>
        <dbReference type="Google" id="ProtNLM"/>
    </source>
</evidence>
<evidence type="ECO:0000313" key="2">
    <source>
        <dbReference type="Proteomes" id="UP001054252"/>
    </source>
</evidence>
<dbReference type="EMBL" id="BPVZ01000149">
    <property type="protein sequence ID" value="GKV41402.1"/>
    <property type="molecule type" value="Genomic_DNA"/>
</dbReference>
<dbReference type="InterPro" id="IPR011060">
    <property type="entry name" value="RibuloseP-bd_barrel"/>
</dbReference>
<dbReference type="InterPro" id="IPR013785">
    <property type="entry name" value="Aldolase_TIM"/>
</dbReference>
<evidence type="ECO:0000313" key="1">
    <source>
        <dbReference type="EMBL" id="GKV41402.1"/>
    </source>
</evidence>
<sequence length="57" mass="5999">MAASAGANCIVAGTSVFGAPQPAEAVSLLRRSVVETQKNADLVTGKGHYCWMYRRAS</sequence>
<comment type="caution">
    <text evidence="1">The sequence shown here is derived from an EMBL/GenBank/DDBJ whole genome shotgun (WGS) entry which is preliminary data.</text>
</comment>
<dbReference type="AlphaFoldDB" id="A0AAV5LW44"/>
<proteinExistence type="predicted"/>
<accession>A0AAV5LW44</accession>